<dbReference type="AlphaFoldDB" id="A0AAW2CIS9"/>
<name>A0AAW2CIS9_9ROSI</name>
<proteinExistence type="predicted"/>
<feature type="domain" description="Phosphoribulokinase/uridine kinase" evidence="2">
    <location>
        <begin position="69"/>
        <end position="148"/>
    </location>
</feature>
<dbReference type="Pfam" id="PF00485">
    <property type="entry name" value="PRK"/>
    <property type="match status" value="1"/>
</dbReference>
<dbReference type="GO" id="GO:0005524">
    <property type="term" value="F:ATP binding"/>
    <property type="evidence" value="ECO:0007669"/>
    <property type="project" value="InterPro"/>
</dbReference>
<evidence type="ECO:0000313" key="4">
    <source>
        <dbReference type="Proteomes" id="UP001459277"/>
    </source>
</evidence>
<comment type="caution">
    <text evidence="3">The sequence shown here is derived from an EMBL/GenBank/DDBJ whole genome shotgun (WGS) entry which is preliminary data.</text>
</comment>
<reference evidence="3 4" key="1">
    <citation type="submission" date="2024-01" db="EMBL/GenBank/DDBJ databases">
        <title>A telomere-to-telomere, gap-free genome of sweet tea (Lithocarpus litseifolius).</title>
        <authorList>
            <person name="Zhou J."/>
        </authorList>
    </citation>
    <scope>NUCLEOTIDE SEQUENCE [LARGE SCALE GENOMIC DNA]</scope>
    <source>
        <strain evidence="3">Zhou-2022a</strain>
        <tissue evidence="3">Leaf</tissue>
    </source>
</reference>
<protein>
    <recommendedName>
        <fullName evidence="2">Phosphoribulokinase/uridine kinase domain-containing protein</fullName>
    </recommendedName>
</protein>
<evidence type="ECO:0000256" key="1">
    <source>
        <dbReference type="SAM" id="MobiDB-lite"/>
    </source>
</evidence>
<dbReference type="InterPro" id="IPR006083">
    <property type="entry name" value="PRK/URK"/>
</dbReference>
<organism evidence="3 4">
    <name type="scientific">Lithocarpus litseifolius</name>
    <dbReference type="NCBI Taxonomy" id="425828"/>
    <lineage>
        <taxon>Eukaryota</taxon>
        <taxon>Viridiplantae</taxon>
        <taxon>Streptophyta</taxon>
        <taxon>Embryophyta</taxon>
        <taxon>Tracheophyta</taxon>
        <taxon>Spermatophyta</taxon>
        <taxon>Magnoliopsida</taxon>
        <taxon>eudicotyledons</taxon>
        <taxon>Gunneridae</taxon>
        <taxon>Pentapetalae</taxon>
        <taxon>rosids</taxon>
        <taxon>fabids</taxon>
        <taxon>Fagales</taxon>
        <taxon>Fagaceae</taxon>
        <taxon>Lithocarpus</taxon>
    </lineage>
</organism>
<dbReference type="PRINTS" id="PR00988">
    <property type="entry name" value="URIDINKINASE"/>
</dbReference>
<keyword evidence="4" id="KW-1185">Reference proteome</keyword>
<gene>
    <name evidence="3" type="ORF">SO802_021031</name>
</gene>
<dbReference type="EMBL" id="JAZDWU010000007">
    <property type="protein sequence ID" value="KAK9996345.1"/>
    <property type="molecule type" value="Genomic_DNA"/>
</dbReference>
<dbReference type="InterPro" id="IPR027417">
    <property type="entry name" value="P-loop_NTPase"/>
</dbReference>
<feature type="region of interest" description="Disordered" evidence="1">
    <location>
        <begin position="1"/>
        <end position="22"/>
    </location>
</feature>
<dbReference type="SUPFAM" id="SSF52540">
    <property type="entry name" value="P-loop containing nucleoside triphosphate hydrolases"/>
    <property type="match status" value="1"/>
</dbReference>
<dbReference type="GO" id="GO:0016301">
    <property type="term" value="F:kinase activity"/>
    <property type="evidence" value="ECO:0007669"/>
    <property type="project" value="InterPro"/>
</dbReference>
<sequence>MALDPSSGADSPRRRSGLSPDPVQLVKRKDSDRYEIIPIQDQLLFEKGFFIVIRACQLLAQKNDGIILVGVAGPSGAGKTVFTKKVLNFMPSIAVITMDNYNDSSRIIDGNFDVARLTDFDTLLENIHDLKAGKPTQVPIYDFKASSRIGYSVEVYRDIQDKHYKILNSQAFLKRA</sequence>
<evidence type="ECO:0000259" key="2">
    <source>
        <dbReference type="Pfam" id="PF00485"/>
    </source>
</evidence>
<dbReference type="Proteomes" id="UP001459277">
    <property type="component" value="Unassembled WGS sequence"/>
</dbReference>
<dbReference type="PANTHER" id="PTHR10285">
    <property type="entry name" value="URIDINE KINASE"/>
    <property type="match status" value="1"/>
</dbReference>
<dbReference type="Gene3D" id="3.40.50.300">
    <property type="entry name" value="P-loop containing nucleotide triphosphate hydrolases"/>
    <property type="match status" value="1"/>
</dbReference>
<accession>A0AAW2CIS9</accession>
<evidence type="ECO:0000313" key="3">
    <source>
        <dbReference type="EMBL" id="KAK9996345.1"/>
    </source>
</evidence>